<comment type="subunit">
    <text evidence="17">Interacts with MAP3K7 and TRAF6. Identified in the TRIKA2 complex composed of MAP3K7, TAB1 and TAB2. Binds 'Lys-63'-linked polyubiquitin chains. Interacts with NCOR1 and HDAC3 to form a ternary complex. Interacts (via C-terminal) with NUMBL (via PTB domain). Interacts (via the C-terminus) with DYNC2I2 (via WD domains). Interacts with RBCK1. Interacts with TRIM5. Interacts with TRIM38 (via B30.2/SPRY domain), leading to its translocation to lysosomes and degradation. Interacts with ASB1; this interaction promotes TAB2 stability.</text>
</comment>
<keyword evidence="11" id="KW-0862">Zinc</keyword>
<evidence type="ECO:0000259" key="25">
    <source>
        <dbReference type="PROSITE" id="PS51140"/>
    </source>
</evidence>
<comment type="caution">
    <text evidence="26">The sequence shown here is derived from an EMBL/GenBank/DDBJ whole genome shotgun (WGS) entry which is preliminary data.</text>
</comment>
<dbReference type="GO" id="GO:0043130">
    <property type="term" value="F:ubiquitin binding"/>
    <property type="evidence" value="ECO:0007669"/>
    <property type="project" value="InterPro"/>
</dbReference>
<comment type="function">
    <text evidence="16">Adapter required to activate the JNK and NF-kappa-B signaling pathways through the specific recognition of 'Lys-63'-linked polyubiquitin chains by its RanBP2-type zinc finger (NZF). Acts as an adapter linking MAP3K7/TAK1 and TRAF6 to 'Lys-63'-linked polyubiquitin chains. The RanBP2-type zinc finger (NZF) specifically recognizes Lys-63'-linked polyubiquitin chains unanchored or anchored to the substrate proteins such as RIPK1/RIP1 and RIPK2: this acts as a scaffold to organize a large signaling complex to promote autophosphorylation of MAP3K7/TAK1, and subsequent activation of I-kappa-B-kinase (IKK) core complex by MAP3K7/TAK1. Also recognizes and binds Lys-63'-linked polyubiquitin chains of heterotypic 'Lys-63'-/'Lys-48'-linked branched ubiquitin chains. Regulates the IL1-mediated translocation of NCOR1 out of the nucleus. Involved in heart development.</text>
</comment>
<evidence type="ECO:0000256" key="11">
    <source>
        <dbReference type="ARBA" id="ARBA00022833"/>
    </source>
</evidence>
<feature type="compositionally biased region" description="Low complexity" evidence="23">
    <location>
        <begin position="691"/>
        <end position="701"/>
    </location>
</feature>
<dbReference type="Pfam" id="PF02845">
    <property type="entry name" value="CUE"/>
    <property type="match status" value="1"/>
</dbReference>
<dbReference type="AlphaFoldDB" id="A0A9Q1FD36"/>
<keyword evidence="13 22" id="KW-0175">Coiled coil</keyword>
<feature type="domain" description="RanBP2-type" evidence="24">
    <location>
        <begin position="1001"/>
        <end position="1031"/>
    </location>
</feature>
<evidence type="ECO:0000256" key="3">
    <source>
        <dbReference type="ARBA" id="ARBA00004656"/>
    </source>
</evidence>
<dbReference type="GO" id="GO:0005829">
    <property type="term" value="C:cytosol"/>
    <property type="evidence" value="ECO:0007669"/>
    <property type="project" value="UniProtKB-SubCell"/>
</dbReference>
<keyword evidence="14" id="KW-0472">Membrane</keyword>
<keyword evidence="6" id="KW-1017">Isopeptide bond</keyword>
<feature type="region of interest" description="Disordered" evidence="23">
    <location>
        <begin position="827"/>
        <end position="861"/>
    </location>
</feature>
<evidence type="ECO:0000256" key="7">
    <source>
        <dbReference type="ARBA" id="ARBA00022553"/>
    </source>
</evidence>
<dbReference type="SMART" id="SM00547">
    <property type="entry name" value="ZnF_RBZ"/>
    <property type="match status" value="1"/>
</dbReference>
<dbReference type="GO" id="GO:0005654">
    <property type="term" value="C:nucleoplasm"/>
    <property type="evidence" value="ECO:0007669"/>
    <property type="project" value="UniProtKB-ARBA"/>
</dbReference>
<feature type="compositionally biased region" description="Polar residues" evidence="23">
    <location>
        <begin position="602"/>
        <end position="623"/>
    </location>
</feature>
<keyword evidence="5" id="KW-0963">Cytoplasm</keyword>
<gene>
    <name evidence="26" type="ORF">SKAU_G00187800</name>
</gene>
<feature type="region of interest" description="Disordered" evidence="23">
    <location>
        <begin position="549"/>
        <end position="712"/>
    </location>
</feature>
<evidence type="ECO:0000256" key="6">
    <source>
        <dbReference type="ARBA" id="ARBA00022499"/>
    </source>
</evidence>
<dbReference type="InterPro" id="IPR041911">
    <property type="entry name" value="TAB2/3_CUE"/>
</dbReference>
<evidence type="ECO:0000256" key="22">
    <source>
        <dbReference type="SAM" id="Coils"/>
    </source>
</evidence>
<feature type="compositionally biased region" description="Polar residues" evidence="23">
    <location>
        <begin position="369"/>
        <end position="379"/>
    </location>
</feature>
<dbReference type="FunFam" id="2.30.30.380:FF:000006">
    <property type="entry name" value="TGF-beta activated kinase 1 (MAP3K7) binding protein 2"/>
    <property type="match status" value="1"/>
</dbReference>
<evidence type="ECO:0000256" key="8">
    <source>
        <dbReference type="ARBA" id="ARBA00022723"/>
    </source>
</evidence>
<dbReference type="PROSITE" id="PS50199">
    <property type="entry name" value="ZF_RANBP2_2"/>
    <property type="match status" value="1"/>
</dbReference>
<evidence type="ECO:0000256" key="5">
    <source>
        <dbReference type="ARBA" id="ARBA00022490"/>
    </source>
</evidence>
<feature type="compositionally biased region" description="Polar residues" evidence="23">
    <location>
        <begin position="563"/>
        <end position="596"/>
    </location>
</feature>
<feature type="coiled-coil region" evidence="22">
    <location>
        <begin position="874"/>
        <end position="952"/>
    </location>
</feature>
<feature type="compositionally biased region" description="Basic and acidic residues" evidence="23">
    <location>
        <begin position="830"/>
        <end position="855"/>
    </location>
</feature>
<keyword evidence="4" id="KW-0488">Methylation</keyword>
<dbReference type="PANTHER" id="PTHR46253:SF2">
    <property type="entry name" value="TGF-BETA-ACTIVATED KINASE 1 AND MAP3K7-BINDING PROTEIN 2"/>
    <property type="match status" value="1"/>
</dbReference>
<keyword evidence="15" id="KW-0458">Lysosome</keyword>
<dbReference type="PANTHER" id="PTHR46253">
    <property type="entry name" value="TGF-BETA-ACTIVATED KINASE 1 AND MAP3K7-BINDING PROTEIN TAB"/>
    <property type="match status" value="1"/>
</dbReference>
<evidence type="ECO:0000256" key="13">
    <source>
        <dbReference type="ARBA" id="ARBA00023054"/>
    </source>
</evidence>
<dbReference type="GO" id="GO:0010008">
    <property type="term" value="C:endosome membrane"/>
    <property type="evidence" value="ECO:0007669"/>
    <property type="project" value="UniProtKB-SubCell"/>
</dbReference>
<dbReference type="EMBL" id="JAINUF010000006">
    <property type="protein sequence ID" value="KAJ8355986.1"/>
    <property type="molecule type" value="Genomic_DNA"/>
</dbReference>
<evidence type="ECO:0000313" key="27">
    <source>
        <dbReference type="Proteomes" id="UP001152622"/>
    </source>
</evidence>
<dbReference type="Gene3D" id="2.30.30.380">
    <property type="entry name" value="Zn-finger domain of Sec23/24"/>
    <property type="match status" value="1"/>
</dbReference>
<keyword evidence="12" id="KW-0832">Ubl conjugation</keyword>
<dbReference type="SMART" id="SM00546">
    <property type="entry name" value="CUE"/>
    <property type="match status" value="1"/>
</dbReference>
<feature type="compositionally biased region" description="Low complexity" evidence="23">
    <location>
        <begin position="651"/>
        <end position="675"/>
    </location>
</feature>
<feature type="domain" description="CUE" evidence="25">
    <location>
        <begin position="300"/>
        <end position="343"/>
    </location>
</feature>
<evidence type="ECO:0000256" key="9">
    <source>
        <dbReference type="ARBA" id="ARBA00022753"/>
    </source>
</evidence>
<evidence type="ECO:0000256" key="17">
    <source>
        <dbReference type="ARBA" id="ARBA00065839"/>
    </source>
</evidence>
<evidence type="ECO:0000256" key="23">
    <source>
        <dbReference type="SAM" id="MobiDB-lite"/>
    </source>
</evidence>
<evidence type="ECO:0000256" key="10">
    <source>
        <dbReference type="ARBA" id="ARBA00022771"/>
    </source>
</evidence>
<evidence type="ECO:0000256" key="4">
    <source>
        <dbReference type="ARBA" id="ARBA00022481"/>
    </source>
</evidence>
<sequence length="1031" mass="111259">MQDDWGACQQASEGPLPISPFICLNFPRTVRQLDIPPSVAGAGARRKLLLGKRGSLRRGDVLTPRISGRPGLSRRRRPGRNGFPWPEGHAGSGGAAGVSTGGLFFIPVLQALRTLLQILRKRTQQPVATAAQPYPMTASPARRFPAHAFTCLHRRANGNRRPRCKRAPRRVNGPIEAERRNELWAPRSACRRQSQRSNGALCVRGAPSQAHFTHPLRGAITPLTHRPACAERGVRGLPRGARTKRAAPFSMFVTLAVRGKVRQRGASDVDDVQMAAMLGIPLRGQRGTPATRMAQGSHKIDNQVLHDLLQKFPKVPEGIVSRCVLQNNNNLDACCEYLSKLSTSYLYGEGNLDILDDQGLSRLQNHMTQLNLGRQSQNVHGPGPRDGLRMNGSRTLSHSLSDGPLQTGQPNSQAFQQEPQSAPAQVPPGLGVFGAADAARKPQPPQHLGLYQPGGKGHSMGAHPAPRFNPITVTLAPNIQTGRNTPTSLHIHGGPPAGLNSPQGNSIYIRPYVTQSGTTRQSQQQLLQQQAGWAQYSPTSQPQQIYQISHPGALPGSWALPSQHGSSHTSPHQSQGHQTSHVYMPISSPTNPQAPSILQALSGGQPSSASGQYNIQNISTGPRKNQIEIKLESPQRSNSTTALLRSGGGARSSSAAASSCPASSSVGPSSSTPLSIGGPGLSRSQPTVYISASPPTAATATDEAVMASSGSRSQPKFYISANAAGDDGGGRNPPTVYISANPPLQGPAGSRNMTGQVSMGPAYIHHHPPKSRSSVGGAGTVTSPRVVVTQPNTKYTFKITVSPNKPPAVSPGVVSPTFEPTNLLGLPSDHFAEPDPRHLSDPLSAHRERPSEPRRPSMGSDDAAYTQALLIHQKARMERLWHELELKKKKLEKLKEEVNEMENDLTRRRLQRSNSVSTIPSIEEMQQLRCKNRILQIDIDCLTKEIDLLQTRGPHFNPSVIHNFYDNIGFLGPVQPKPKGTINVESSSKNPKTLGEAAEEDEGTQWNCTACTFLNHPALNRCEQCEFPRHF</sequence>
<dbReference type="GO" id="GO:0070530">
    <property type="term" value="F:K63-linked polyubiquitin modification-dependent protein binding"/>
    <property type="evidence" value="ECO:0007669"/>
    <property type="project" value="TreeGrafter"/>
</dbReference>
<keyword evidence="27" id="KW-1185">Reference proteome</keyword>
<dbReference type="GO" id="GO:0008270">
    <property type="term" value="F:zinc ion binding"/>
    <property type="evidence" value="ECO:0007669"/>
    <property type="project" value="UniProtKB-KW"/>
</dbReference>
<dbReference type="FunFam" id="1.10.8.10:FF:000025">
    <property type="entry name" value="TGF-beta-activated kinase 1 and MAP3K7-binding protein 3"/>
    <property type="match status" value="1"/>
</dbReference>
<dbReference type="Proteomes" id="UP001152622">
    <property type="component" value="Chromosome 6"/>
</dbReference>
<feature type="region of interest" description="Disordered" evidence="23">
    <location>
        <begin position="60"/>
        <end position="93"/>
    </location>
</feature>
<evidence type="ECO:0000256" key="18">
    <source>
        <dbReference type="ARBA" id="ARBA00074233"/>
    </source>
</evidence>
<dbReference type="InterPro" id="IPR001876">
    <property type="entry name" value="Znf_RanBP2"/>
</dbReference>
<keyword evidence="8" id="KW-0479">Metal-binding</keyword>
<name>A0A9Q1FD36_SYNKA</name>
<feature type="region of interest" description="Disordered" evidence="23">
    <location>
        <begin position="369"/>
        <end position="464"/>
    </location>
</feature>
<evidence type="ECO:0000313" key="26">
    <source>
        <dbReference type="EMBL" id="KAJ8355986.1"/>
    </source>
</evidence>
<keyword evidence="7" id="KW-0597">Phosphoprotein</keyword>
<evidence type="ECO:0000256" key="20">
    <source>
        <dbReference type="ARBA" id="ARBA00080660"/>
    </source>
</evidence>
<proteinExistence type="predicted"/>
<organism evidence="26 27">
    <name type="scientific">Synaphobranchus kaupii</name>
    <name type="common">Kaup's arrowtooth eel</name>
    <dbReference type="NCBI Taxonomy" id="118154"/>
    <lineage>
        <taxon>Eukaryota</taxon>
        <taxon>Metazoa</taxon>
        <taxon>Chordata</taxon>
        <taxon>Craniata</taxon>
        <taxon>Vertebrata</taxon>
        <taxon>Euteleostomi</taxon>
        <taxon>Actinopterygii</taxon>
        <taxon>Neopterygii</taxon>
        <taxon>Teleostei</taxon>
        <taxon>Anguilliformes</taxon>
        <taxon>Synaphobranchidae</taxon>
        <taxon>Synaphobranchus</taxon>
    </lineage>
</organism>
<evidence type="ECO:0000256" key="19">
    <source>
        <dbReference type="ARBA" id="ARBA00080487"/>
    </source>
</evidence>
<evidence type="ECO:0000256" key="1">
    <source>
        <dbReference type="ARBA" id="ARBA00004481"/>
    </source>
</evidence>
<dbReference type="Gene3D" id="1.10.8.10">
    <property type="entry name" value="DNA helicase RuvA subunit, C-terminal domain"/>
    <property type="match status" value="1"/>
</dbReference>
<evidence type="ECO:0000256" key="15">
    <source>
        <dbReference type="ARBA" id="ARBA00023228"/>
    </source>
</evidence>
<dbReference type="CDD" id="cd14362">
    <property type="entry name" value="CUE_TAB2_TAB3"/>
    <property type="match status" value="1"/>
</dbReference>
<evidence type="ECO:0000256" key="2">
    <source>
        <dbReference type="ARBA" id="ARBA00004514"/>
    </source>
</evidence>
<accession>A0A9Q1FD36</accession>
<dbReference type="InterPro" id="IPR003892">
    <property type="entry name" value="CUE"/>
</dbReference>
<dbReference type="PROSITE" id="PS51140">
    <property type="entry name" value="CUE"/>
    <property type="match status" value="1"/>
</dbReference>
<dbReference type="SUPFAM" id="SSF90209">
    <property type="entry name" value="Ran binding protein zinc finger-like"/>
    <property type="match status" value="1"/>
</dbReference>
<evidence type="ECO:0000256" key="14">
    <source>
        <dbReference type="ARBA" id="ARBA00023136"/>
    </source>
</evidence>
<dbReference type="PROSITE" id="PS01358">
    <property type="entry name" value="ZF_RANBP2_1"/>
    <property type="match status" value="1"/>
</dbReference>
<protein>
    <recommendedName>
        <fullName evidence="18">TGF-beta-activated kinase 1 and MAP3K7-binding protein 2</fullName>
    </recommendedName>
    <alternativeName>
        <fullName evidence="19">Mitogen-activated protein kinase kinase kinase 7-interacting protein 2</fullName>
    </alternativeName>
    <alternativeName>
        <fullName evidence="20">TGF-beta-activated kinase 1-binding protein 2</fullName>
    </alternativeName>
</protein>
<dbReference type="GO" id="GO:0043123">
    <property type="term" value="P:positive regulation of canonical NF-kappaB signal transduction"/>
    <property type="evidence" value="ECO:0007669"/>
    <property type="project" value="TreeGrafter"/>
</dbReference>
<dbReference type="InterPro" id="IPR036443">
    <property type="entry name" value="Znf_RanBP2_sf"/>
</dbReference>
<evidence type="ECO:0000256" key="21">
    <source>
        <dbReference type="PROSITE-ProRule" id="PRU00322"/>
    </source>
</evidence>
<comment type="subcellular location">
    <subcellularLocation>
        <location evidence="2">Cytoplasm</location>
        <location evidence="2">Cytosol</location>
    </subcellularLocation>
    <subcellularLocation>
        <location evidence="1">Endosome membrane</location>
        <topology evidence="1">Peripheral membrane protein</topology>
    </subcellularLocation>
    <subcellularLocation>
        <location evidence="3">Lysosome membrane</location>
    </subcellularLocation>
</comment>
<feature type="compositionally biased region" description="Polar residues" evidence="23">
    <location>
        <begin position="392"/>
        <end position="423"/>
    </location>
</feature>
<reference evidence="26" key="1">
    <citation type="journal article" date="2023" name="Science">
        <title>Genome structures resolve the early diversification of teleost fishes.</title>
        <authorList>
            <person name="Parey E."/>
            <person name="Louis A."/>
            <person name="Montfort J."/>
            <person name="Bouchez O."/>
            <person name="Roques C."/>
            <person name="Iampietro C."/>
            <person name="Lluch J."/>
            <person name="Castinel A."/>
            <person name="Donnadieu C."/>
            <person name="Desvignes T."/>
            <person name="Floi Bucao C."/>
            <person name="Jouanno E."/>
            <person name="Wen M."/>
            <person name="Mejri S."/>
            <person name="Dirks R."/>
            <person name="Jansen H."/>
            <person name="Henkel C."/>
            <person name="Chen W.J."/>
            <person name="Zahm M."/>
            <person name="Cabau C."/>
            <person name="Klopp C."/>
            <person name="Thompson A.W."/>
            <person name="Robinson-Rechavi M."/>
            <person name="Braasch I."/>
            <person name="Lecointre G."/>
            <person name="Bobe J."/>
            <person name="Postlethwait J.H."/>
            <person name="Berthelot C."/>
            <person name="Roest Crollius H."/>
            <person name="Guiguen Y."/>
        </authorList>
    </citation>
    <scope>NUCLEOTIDE SEQUENCE</scope>
    <source>
        <strain evidence="26">WJC10195</strain>
    </source>
</reference>
<dbReference type="OrthoDB" id="6288762at2759"/>
<dbReference type="GO" id="GO:0005765">
    <property type="term" value="C:lysosomal membrane"/>
    <property type="evidence" value="ECO:0007669"/>
    <property type="project" value="UniProtKB-SubCell"/>
</dbReference>
<evidence type="ECO:0000259" key="24">
    <source>
        <dbReference type="PROSITE" id="PS50199"/>
    </source>
</evidence>
<evidence type="ECO:0000256" key="12">
    <source>
        <dbReference type="ARBA" id="ARBA00022843"/>
    </source>
</evidence>
<keyword evidence="10 21" id="KW-0863">Zinc-finger</keyword>
<keyword evidence="9" id="KW-0967">Endosome</keyword>
<evidence type="ECO:0000256" key="16">
    <source>
        <dbReference type="ARBA" id="ARBA00058038"/>
    </source>
</evidence>